<dbReference type="GO" id="GO:0000155">
    <property type="term" value="F:phosphorelay sensor kinase activity"/>
    <property type="evidence" value="ECO:0007669"/>
    <property type="project" value="InterPro"/>
</dbReference>
<dbReference type="InterPro" id="IPR004358">
    <property type="entry name" value="Sig_transdc_His_kin-like_C"/>
</dbReference>
<dbReference type="PRINTS" id="PR00344">
    <property type="entry name" value="BCTRLSENSOR"/>
</dbReference>
<keyword evidence="4" id="KW-1003">Cell membrane</keyword>
<dbReference type="FunFam" id="3.30.565.10:FF:000006">
    <property type="entry name" value="Sensor histidine kinase WalK"/>
    <property type="match status" value="1"/>
</dbReference>
<proteinExistence type="predicted"/>
<dbReference type="AlphaFoldDB" id="A0A6J7MR30"/>
<dbReference type="Pfam" id="PF02518">
    <property type="entry name" value="HATPase_c"/>
    <property type="match status" value="1"/>
</dbReference>
<keyword evidence="9" id="KW-0067">ATP-binding</keyword>
<evidence type="ECO:0000256" key="5">
    <source>
        <dbReference type="ARBA" id="ARBA00022553"/>
    </source>
</evidence>
<dbReference type="EMBL" id="CAFBOM010000067">
    <property type="protein sequence ID" value="CAB4982275.1"/>
    <property type="molecule type" value="Genomic_DNA"/>
</dbReference>
<dbReference type="InterPro" id="IPR003594">
    <property type="entry name" value="HATPase_dom"/>
</dbReference>
<evidence type="ECO:0000256" key="11">
    <source>
        <dbReference type="ARBA" id="ARBA00023136"/>
    </source>
</evidence>
<dbReference type="EC" id="2.7.13.3" evidence="3"/>
<keyword evidence="11" id="KW-0472">Membrane</keyword>
<evidence type="ECO:0000256" key="9">
    <source>
        <dbReference type="ARBA" id="ARBA00022840"/>
    </source>
</evidence>
<evidence type="ECO:0000256" key="6">
    <source>
        <dbReference type="ARBA" id="ARBA00022679"/>
    </source>
</evidence>
<dbReference type="PANTHER" id="PTHR45453:SF1">
    <property type="entry name" value="PHOSPHATE REGULON SENSOR PROTEIN PHOR"/>
    <property type="match status" value="1"/>
</dbReference>
<keyword evidence="5" id="KW-0597">Phosphoprotein</keyword>
<dbReference type="InterPro" id="IPR036890">
    <property type="entry name" value="HATPase_C_sf"/>
</dbReference>
<dbReference type="Pfam" id="PF00512">
    <property type="entry name" value="HisKA"/>
    <property type="match status" value="1"/>
</dbReference>
<keyword evidence="6" id="KW-0808">Transferase</keyword>
<gene>
    <name evidence="13" type="ORF">UFOPK3957_00535</name>
</gene>
<dbReference type="GO" id="GO:0005886">
    <property type="term" value="C:plasma membrane"/>
    <property type="evidence" value="ECO:0007669"/>
    <property type="project" value="UniProtKB-SubCell"/>
</dbReference>
<evidence type="ECO:0000256" key="4">
    <source>
        <dbReference type="ARBA" id="ARBA00022475"/>
    </source>
</evidence>
<dbReference type="Gene3D" id="3.30.565.10">
    <property type="entry name" value="Histidine kinase-like ATPase, C-terminal domain"/>
    <property type="match status" value="1"/>
</dbReference>
<keyword evidence="10" id="KW-0902">Two-component regulatory system</keyword>
<accession>A0A6J7MR30</accession>
<comment type="subcellular location">
    <subcellularLocation>
        <location evidence="2">Cell membrane</location>
    </subcellularLocation>
</comment>
<dbReference type="PANTHER" id="PTHR45453">
    <property type="entry name" value="PHOSPHATE REGULON SENSOR PROTEIN PHOR"/>
    <property type="match status" value="1"/>
</dbReference>
<evidence type="ECO:0000256" key="2">
    <source>
        <dbReference type="ARBA" id="ARBA00004236"/>
    </source>
</evidence>
<dbReference type="InterPro" id="IPR050351">
    <property type="entry name" value="BphY/WalK/GraS-like"/>
</dbReference>
<dbReference type="GO" id="GO:0004721">
    <property type="term" value="F:phosphoprotein phosphatase activity"/>
    <property type="evidence" value="ECO:0007669"/>
    <property type="project" value="TreeGrafter"/>
</dbReference>
<dbReference type="SMART" id="SM00387">
    <property type="entry name" value="HATPase_c"/>
    <property type="match status" value="1"/>
</dbReference>
<evidence type="ECO:0000256" key="1">
    <source>
        <dbReference type="ARBA" id="ARBA00000085"/>
    </source>
</evidence>
<dbReference type="CDD" id="cd00082">
    <property type="entry name" value="HisKA"/>
    <property type="match status" value="1"/>
</dbReference>
<dbReference type="FunFam" id="1.10.287.130:FF:000008">
    <property type="entry name" value="Two-component sensor histidine kinase"/>
    <property type="match status" value="1"/>
</dbReference>
<dbReference type="SUPFAM" id="SSF47384">
    <property type="entry name" value="Homodimeric domain of signal transducing histidine kinase"/>
    <property type="match status" value="1"/>
</dbReference>
<evidence type="ECO:0000256" key="7">
    <source>
        <dbReference type="ARBA" id="ARBA00022741"/>
    </source>
</evidence>
<evidence type="ECO:0000259" key="12">
    <source>
        <dbReference type="PROSITE" id="PS50109"/>
    </source>
</evidence>
<keyword evidence="7" id="KW-0547">Nucleotide-binding</keyword>
<comment type="catalytic activity">
    <reaction evidence="1">
        <text>ATP + protein L-histidine = ADP + protein N-phospho-L-histidine.</text>
        <dbReference type="EC" id="2.7.13.3"/>
    </reaction>
</comment>
<organism evidence="13">
    <name type="scientific">freshwater metagenome</name>
    <dbReference type="NCBI Taxonomy" id="449393"/>
    <lineage>
        <taxon>unclassified sequences</taxon>
        <taxon>metagenomes</taxon>
        <taxon>ecological metagenomes</taxon>
    </lineage>
</organism>
<dbReference type="SUPFAM" id="SSF55874">
    <property type="entry name" value="ATPase domain of HSP90 chaperone/DNA topoisomerase II/histidine kinase"/>
    <property type="match status" value="1"/>
</dbReference>
<name>A0A6J7MR30_9ZZZZ</name>
<protein>
    <recommendedName>
        <fullName evidence="3">histidine kinase</fullName>
        <ecNumber evidence="3">2.7.13.3</ecNumber>
    </recommendedName>
</protein>
<dbReference type="GO" id="GO:0005524">
    <property type="term" value="F:ATP binding"/>
    <property type="evidence" value="ECO:0007669"/>
    <property type="project" value="UniProtKB-KW"/>
</dbReference>
<keyword evidence="8" id="KW-0418">Kinase</keyword>
<dbReference type="InterPro" id="IPR005467">
    <property type="entry name" value="His_kinase_dom"/>
</dbReference>
<feature type="domain" description="Histidine kinase" evidence="12">
    <location>
        <begin position="108"/>
        <end position="324"/>
    </location>
</feature>
<dbReference type="SMART" id="SM00388">
    <property type="entry name" value="HisKA"/>
    <property type="match status" value="1"/>
</dbReference>
<dbReference type="InterPro" id="IPR003661">
    <property type="entry name" value="HisK_dim/P_dom"/>
</dbReference>
<sequence>MLSVLPSASMVVSADGLVLRASARSQALGLVNRSLVTVPDIARLIDKVAGDGEAREQEMRVRRPPLGRELLELRVRVAPLGTGAILVLIDDLAEERRVDAVRRDFVANVSHELKTPVGALSLLAEAVLASSDDADQVRHFAERMQIEAARLSHLVQDVIDLSRLQGDDPHTHAEIVDVDDLVDRSIDEVRTVAAASNVDFIVGDSSHASIYGDRGQLQTAIRNLLANAVAYSPGGTRVAVEARVTGSMVEILVKDQGIGIPSNDLDRIFERFYRVDPARSRVTGGTGLGLSIVKHVCQNHGGECTAWSEMGVGSTFTLRLPLYGADPDSGPVAQHIALEQLTMPEAEVLA</sequence>
<dbReference type="CDD" id="cd00075">
    <property type="entry name" value="HATPase"/>
    <property type="match status" value="1"/>
</dbReference>
<dbReference type="GO" id="GO:0016036">
    <property type="term" value="P:cellular response to phosphate starvation"/>
    <property type="evidence" value="ECO:0007669"/>
    <property type="project" value="TreeGrafter"/>
</dbReference>
<dbReference type="Gene3D" id="1.10.287.130">
    <property type="match status" value="1"/>
</dbReference>
<evidence type="ECO:0000256" key="3">
    <source>
        <dbReference type="ARBA" id="ARBA00012438"/>
    </source>
</evidence>
<dbReference type="InterPro" id="IPR036097">
    <property type="entry name" value="HisK_dim/P_sf"/>
</dbReference>
<evidence type="ECO:0000256" key="8">
    <source>
        <dbReference type="ARBA" id="ARBA00022777"/>
    </source>
</evidence>
<reference evidence="13" key="1">
    <citation type="submission" date="2020-05" db="EMBL/GenBank/DDBJ databases">
        <authorList>
            <person name="Chiriac C."/>
            <person name="Salcher M."/>
            <person name="Ghai R."/>
            <person name="Kavagutti S V."/>
        </authorList>
    </citation>
    <scope>NUCLEOTIDE SEQUENCE</scope>
</reference>
<dbReference type="PROSITE" id="PS50109">
    <property type="entry name" value="HIS_KIN"/>
    <property type="match status" value="1"/>
</dbReference>
<evidence type="ECO:0000256" key="10">
    <source>
        <dbReference type="ARBA" id="ARBA00023012"/>
    </source>
</evidence>
<evidence type="ECO:0000313" key="13">
    <source>
        <dbReference type="EMBL" id="CAB4982275.1"/>
    </source>
</evidence>